<evidence type="ECO:0000313" key="3">
    <source>
        <dbReference type="Proteomes" id="UP000308707"/>
    </source>
</evidence>
<dbReference type="RefSeq" id="WP_137265372.1">
    <property type="nucleotide sequence ID" value="NZ_SZUA01000001.1"/>
</dbReference>
<protein>
    <submittedName>
        <fullName evidence="2">Uncharacterized protein</fullName>
    </submittedName>
</protein>
<comment type="caution">
    <text evidence="2">The sequence shown here is derived from an EMBL/GenBank/DDBJ whole genome shotgun (WGS) entry which is preliminary data.</text>
</comment>
<dbReference type="OrthoDB" id="1349101at2"/>
<keyword evidence="1" id="KW-0472">Membrane</keyword>
<keyword evidence="1" id="KW-1133">Transmembrane helix</keyword>
<organism evidence="2 3">
    <name type="scientific">Luteimonas gilva</name>
    <dbReference type="NCBI Taxonomy" id="2572684"/>
    <lineage>
        <taxon>Bacteria</taxon>
        <taxon>Pseudomonadati</taxon>
        <taxon>Pseudomonadota</taxon>
        <taxon>Gammaproteobacteria</taxon>
        <taxon>Lysobacterales</taxon>
        <taxon>Lysobacteraceae</taxon>
        <taxon>Luteimonas</taxon>
    </lineage>
</organism>
<keyword evidence="1" id="KW-0812">Transmembrane</keyword>
<keyword evidence="3" id="KW-1185">Reference proteome</keyword>
<dbReference type="EMBL" id="SZUA01000001">
    <property type="protein sequence ID" value="TKR33162.1"/>
    <property type="molecule type" value="Genomic_DNA"/>
</dbReference>
<gene>
    <name evidence="2" type="ORF">FCE95_02295</name>
</gene>
<evidence type="ECO:0000313" key="2">
    <source>
        <dbReference type="EMBL" id="TKR33162.1"/>
    </source>
</evidence>
<sequence length="223" mass="23960">MNAIAARIEACERSNRRFKRILILQSLILIALISTIAIRYAGAAAPAAPASLRVSELVVVDPKGVERVRIGGDLPDAVIDGKRIPRGSKAAGVMLYDDRGQERGGYVTWDEGDNIGLTLDSRKGQTALFVAGPNGGTSLQMWHGADAIDIRSDEDGSRITRTQAGQVTFQQPAVTAIGQATCSEYRNGLRSEVPGGLPAEQIRKICLRRFTQEACRTCLSPGQ</sequence>
<evidence type="ECO:0000256" key="1">
    <source>
        <dbReference type="SAM" id="Phobius"/>
    </source>
</evidence>
<name>A0A4U5JTL5_9GAMM</name>
<dbReference type="AlphaFoldDB" id="A0A4U5JTL5"/>
<accession>A0A4U5JTL5</accession>
<reference evidence="2 3" key="1">
    <citation type="submission" date="2019-04" db="EMBL/GenBank/DDBJ databases">
        <title>Reference strain of H23.</title>
        <authorList>
            <person name="Luo X."/>
        </authorList>
    </citation>
    <scope>NUCLEOTIDE SEQUENCE [LARGE SCALE GENOMIC DNA]</scope>
    <source>
        <strain evidence="2 3">H23</strain>
    </source>
</reference>
<proteinExistence type="predicted"/>
<feature type="transmembrane region" description="Helical" evidence="1">
    <location>
        <begin position="21"/>
        <end position="42"/>
    </location>
</feature>
<dbReference type="Proteomes" id="UP000308707">
    <property type="component" value="Unassembled WGS sequence"/>
</dbReference>